<comment type="function">
    <text evidence="18">Cadherins are calcium-dependent cell adhesion proteins. They preferentially interact with themselves in a homophilic manner in connecting cells; cadherins may thus contribute to the sorting of heterogeneous cell types. May act as a negative regulator of neural cell growth.</text>
</comment>
<dbReference type="GO" id="GO:0005509">
    <property type="term" value="F:calcium ion binding"/>
    <property type="evidence" value="ECO:0007669"/>
    <property type="project" value="UniProtKB-UniRule"/>
</dbReference>
<dbReference type="InterPro" id="IPR014868">
    <property type="entry name" value="Cadherin_pro_dom"/>
</dbReference>
<dbReference type="GO" id="GO:0005634">
    <property type="term" value="C:nucleus"/>
    <property type="evidence" value="ECO:0007669"/>
    <property type="project" value="UniProtKB-SubCell"/>
</dbReference>
<keyword evidence="15" id="KW-0472">Membrane</keyword>
<keyword evidence="16" id="KW-0325">Glycoprotein</keyword>
<dbReference type="InterPro" id="IPR001356">
    <property type="entry name" value="HD"/>
</dbReference>
<accession>A0A6B0REE6</accession>
<dbReference type="Proteomes" id="UP000322234">
    <property type="component" value="Unassembled WGS sequence"/>
</dbReference>
<evidence type="ECO:0000256" key="9">
    <source>
        <dbReference type="ARBA" id="ARBA00022685"/>
    </source>
</evidence>
<dbReference type="SUPFAM" id="SSF49313">
    <property type="entry name" value="Cadherin-like"/>
    <property type="match status" value="6"/>
</dbReference>
<evidence type="ECO:0000256" key="16">
    <source>
        <dbReference type="ARBA" id="ARBA00023180"/>
    </source>
</evidence>
<feature type="compositionally biased region" description="Basic and acidic residues" evidence="21">
    <location>
        <begin position="266"/>
        <end position="280"/>
    </location>
</feature>
<dbReference type="GO" id="GO:0007043">
    <property type="term" value="P:cell-cell junction assembly"/>
    <property type="evidence" value="ECO:0007669"/>
    <property type="project" value="TreeGrafter"/>
</dbReference>
<evidence type="ECO:0000256" key="2">
    <source>
        <dbReference type="ARBA" id="ARBA00004609"/>
    </source>
</evidence>
<evidence type="ECO:0000256" key="1">
    <source>
        <dbReference type="ARBA" id="ARBA00004496"/>
    </source>
</evidence>
<evidence type="ECO:0000256" key="21">
    <source>
        <dbReference type="SAM" id="MobiDB-lite"/>
    </source>
</evidence>
<dbReference type="CDD" id="cd11304">
    <property type="entry name" value="Cadherin_repeat"/>
    <property type="match status" value="5"/>
</dbReference>
<keyword evidence="9" id="KW-0165">Cleavage on pair of basic residues</keyword>
<organism evidence="23 24">
    <name type="scientific">Bos mutus</name>
    <name type="common">wild yak</name>
    <dbReference type="NCBI Taxonomy" id="72004"/>
    <lineage>
        <taxon>Eukaryota</taxon>
        <taxon>Metazoa</taxon>
        <taxon>Chordata</taxon>
        <taxon>Craniata</taxon>
        <taxon>Vertebrata</taxon>
        <taxon>Euteleostomi</taxon>
        <taxon>Mammalia</taxon>
        <taxon>Eutheria</taxon>
        <taxon>Laurasiatheria</taxon>
        <taxon>Artiodactyla</taxon>
        <taxon>Ruminantia</taxon>
        <taxon>Pecora</taxon>
        <taxon>Bovidae</taxon>
        <taxon>Bovinae</taxon>
        <taxon>Bos</taxon>
    </lineage>
</organism>
<keyword evidence="20" id="KW-0371">Homeobox</keyword>
<dbReference type="PROSITE" id="PS50268">
    <property type="entry name" value="CADHERIN_2"/>
    <property type="match status" value="5"/>
</dbReference>
<gene>
    <name evidence="23" type="ORF">E5288_WYG003064</name>
</gene>
<evidence type="ECO:0000256" key="6">
    <source>
        <dbReference type="ARBA" id="ARBA00022475"/>
    </source>
</evidence>
<dbReference type="GO" id="GO:0003677">
    <property type="term" value="F:DNA binding"/>
    <property type="evidence" value="ECO:0007669"/>
    <property type="project" value="UniProtKB-KW"/>
</dbReference>
<dbReference type="GO" id="GO:0098552">
    <property type="term" value="C:side of membrane"/>
    <property type="evidence" value="ECO:0007669"/>
    <property type="project" value="UniProtKB-KW"/>
</dbReference>
<dbReference type="FunFam" id="2.60.40.60:FF:000011">
    <property type="entry name" value="Cadherin 1"/>
    <property type="match status" value="1"/>
</dbReference>
<dbReference type="GO" id="GO:0045296">
    <property type="term" value="F:cadherin binding"/>
    <property type="evidence" value="ECO:0007669"/>
    <property type="project" value="TreeGrafter"/>
</dbReference>
<evidence type="ECO:0000256" key="11">
    <source>
        <dbReference type="ARBA" id="ARBA00022729"/>
    </source>
</evidence>
<keyword evidence="8" id="KW-0336">GPI-anchor</keyword>
<keyword evidence="11" id="KW-0732">Signal</keyword>
<evidence type="ECO:0000313" key="24">
    <source>
        <dbReference type="Proteomes" id="UP000322234"/>
    </source>
</evidence>
<dbReference type="PANTHER" id="PTHR24027:SF80">
    <property type="entry name" value="CADHERIN-13"/>
    <property type="match status" value="1"/>
</dbReference>
<dbReference type="Pfam" id="PF00028">
    <property type="entry name" value="Cadherin"/>
    <property type="match status" value="5"/>
</dbReference>
<dbReference type="PRINTS" id="PR00205">
    <property type="entry name" value="CADHERIN"/>
</dbReference>
<evidence type="ECO:0000256" key="10">
    <source>
        <dbReference type="ARBA" id="ARBA00022723"/>
    </source>
</evidence>
<feature type="domain" description="Cadherin" evidence="22">
    <location>
        <begin position="692"/>
        <end position="805"/>
    </location>
</feature>
<dbReference type="GO" id="GO:0000902">
    <property type="term" value="P:cell morphogenesis"/>
    <property type="evidence" value="ECO:0007669"/>
    <property type="project" value="TreeGrafter"/>
</dbReference>
<evidence type="ECO:0000256" key="5">
    <source>
        <dbReference type="ARBA" id="ARBA00018949"/>
    </source>
</evidence>
<evidence type="ECO:0000256" key="8">
    <source>
        <dbReference type="ARBA" id="ARBA00022622"/>
    </source>
</evidence>
<feature type="domain" description="Cadherin" evidence="22">
    <location>
        <begin position="255"/>
        <end position="353"/>
    </location>
</feature>
<dbReference type="AlphaFoldDB" id="A0A6B0REE6"/>
<comment type="subcellular location">
    <subcellularLocation>
        <location evidence="2">Cell membrane</location>
        <topology evidence="2">Lipid-anchor</topology>
        <topology evidence="2">GPI-anchor</topology>
    </subcellularLocation>
    <subcellularLocation>
        <location evidence="1">Cytoplasm</location>
    </subcellularLocation>
    <subcellularLocation>
        <location evidence="20">Nucleus</location>
    </subcellularLocation>
</comment>
<keyword evidence="12" id="KW-0677">Repeat</keyword>
<comment type="subunit">
    <text evidence="4">By contrast to classical cadherins, homodimerization in trans is not mediated by cadherin EC1 domain strand-swapping, but instead through a homophilic adhesive interface which joins two elongated EC1-EC2 domains through a region near their Ca2+-binding sites to form a tetrahedral, X-like shape.</text>
</comment>
<sequence length="869" mass="96394">MFTRVQLDVLEALFAKTRYPHIFTWEEVALKINLPESRGITDIITFDFVETLSQKLSLNGLCFPTMLSELNPYSRQAKDEIRRIDSKGSILQTPSRVNMFKVLLLTSAEDLDCTPGFQQKVFHIDQPAEFIEDQAILNYSMIHHIKLAPKYKPLASQYISMTFSDCKGNDKLHYEVSSPYFRVNTDGSLVALRNITAVGKTLFVHARTPHAEDMAELVIVGGKDIQGSLQDIFKFARTSPVPRQKRSIVVSPILIPENQRQPFPRDVGKVVDSDRPEGSKFRLTGKGVDQEPKGIFRINENTGSVSVTRNLDRETIATYQLFVETIDVNGRTLEGPVPLEVIVIDQNDNRPIFREGPYIGHVMEGSPTGTTVMRMTAFDADDPATDNALLRYNIRQQTPDKPSPNMFYIDPEKGDIVTVVSPALLDRETLENPKYELIIEAQDMAGLDVGLTGTATATIMIDDKNDHSPKFTKKEFQATVEEGAMGVIVNLTVEDKDDPTTGAWRAAYTIINGNPGQSFEIHTNPQTNEGMLSVVKPLDYEISAFHTLLIKVENEDPLVPDVSYGSSSTATVHITVLDVNESPVFYPDPMMVTKQENISVGSVLLTVNATDPDSLQRQTIRYSVYKDPAGWLNINPINGTVDTTALLDRESPFVHNSVYTALFLATDSGNPPATGTGTLLITLEDVNDNAPFIYPTVAEVCDDAKNLSVVILGATDKDLHPNTDPFKFEIHKQTVPDKVWKISKINNTHALVSLLQNLNKANYHLPIMVTDSGKPPMTNITDLRVQVCSCKNSKVDCNAAGAPHFSAATALLLSLFSLAYAGSCPVRVHTSGWPFGSPDIKWVQTLLQQMQDKFQTMSDQIIGRNILYL</sequence>
<dbReference type="SMART" id="SM01055">
    <property type="entry name" value="Cadherin_pro"/>
    <property type="match status" value="1"/>
</dbReference>
<reference evidence="23" key="1">
    <citation type="submission" date="2019-10" db="EMBL/GenBank/DDBJ databases">
        <title>The sequence and de novo assembly of the wild yak genome.</title>
        <authorList>
            <person name="Liu Y."/>
        </authorList>
    </citation>
    <scope>NUCLEOTIDE SEQUENCE [LARGE SCALE GENOMIC DNA]</scope>
    <source>
        <strain evidence="23">WY2019</strain>
    </source>
</reference>
<comment type="similarity">
    <text evidence="3">Belongs to the HSBP1 family.</text>
</comment>
<keyword evidence="20" id="KW-0238">DNA-binding</keyword>
<dbReference type="FunFam" id="2.60.40.60:FF:000022">
    <property type="entry name" value="Cadherin 2"/>
    <property type="match status" value="1"/>
</dbReference>
<keyword evidence="7" id="KW-0963">Cytoplasm</keyword>
<dbReference type="InterPro" id="IPR015919">
    <property type="entry name" value="Cadherin-like_sf"/>
</dbReference>
<keyword evidence="14" id="KW-0130">Cell adhesion</keyword>
<dbReference type="PANTHER" id="PTHR24027">
    <property type="entry name" value="CADHERIN-23"/>
    <property type="match status" value="1"/>
</dbReference>
<dbReference type="InterPro" id="IPR002126">
    <property type="entry name" value="Cadherin-like_dom"/>
</dbReference>
<dbReference type="GO" id="GO:0016339">
    <property type="term" value="P:calcium-dependent cell-cell adhesion via plasma membrane cell adhesion molecules"/>
    <property type="evidence" value="ECO:0007669"/>
    <property type="project" value="TreeGrafter"/>
</dbReference>
<dbReference type="Pfam" id="PF08758">
    <property type="entry name" value="Cadherin_pro"/>
    <property type="match status" value="1"/>
</dbReference>
<evidence type="ECO:0000256" key="17">
    <source>
        <dbReference type="ARBA" id="ARBA00023288"/>
    </source>
</evidence>
<evidence type="ECO:0000256" key="7">
    <source>
        <dbReference type="ARBA" id="ARBA00022490"/>
    </source>
</evidence>
<keyword evidence="6" id="KW-1003">Cell membrane</keyword>
<dbReference type="Gene3D" id="1.20.5.430">
    <property type="match status" value="1"/>
</dbReference>
<evidence type="ECO:0000256" key="18">
    <source>
        <dbReference type="ARBA" id="ARBA00025461"/>
    </source>
</evidence>
<dbReference type="PROSITE" id="PS00232">
    <property type="entry name" value="CADHERIN_1"/>
    <property type="match status" value="2"/>
</dbReference>
<keyword evidence="24" id="KW-1185">Reference proteome</keyword>
<comment type="caution">
    <text evidence="23">The sequence shown here is derived from an EMBL/GenBank/DDBJ whole genome shotgun (WGS) entry which is preliminary data.</text>
</comment>
<dbReference type="FunFam" id="2.60.40.60:FF:000031">
    <property type="entry name" value="Cadherin 3"/>
    <property type="match status" value="1"/>
</dbReference>
<dbReference type="Gene3D" id="1.10.10.60">
    <property type="entry name" value="Homeodomain-like"/>
    <property type="match status" value="1"/>
</dbReference>
<dbReference type="GO" id="GO:0008013">
    <property type="term" value="F:beta-catenin binding"/>
    <property type="evidence" value="ECO:0007669"/>
    <property type="project" value="TreeGrafter"/>
</dbReference>
<dbReference type="InterPro" id="IPR009643">
    <property type="entry name" value="HS1-bd"/>
</dbReference>
<evidence type="ECO:0000259" key="22">
    <source>
        <dbReference type="PROSITE" id="PS50268"/>
    </source>
</evidence>
<feature type="domain" description="Cadherin" evidence="22">
    <location>
        <begin position="354"/>
        <end position="471"/>
    </location>
</feature>
<feature type="region of interest" description="Disordered" evidence="21">
    <location>
        <begin position="264"/>
        <end position="286"/>
    </location>
</feature>
<evidence type="ECO:0000256" key="4">
    <source>
        <dbReference type="ARBA" id="ARBA00011555"/>
    </source>
</evidence>
<feature type="domain" description="Cadherin" evidence="22">
    <location>
        <begin position="586"/>
        <end position="693"/>
    </location>
</feature>
<dbReference type="Gene3D" id="2.60.40.60">
    <property type="entry name" value="Cadherins"/>
    <property type="match status" value="6"/>
</dbReference>
<dbReference type="FunFam" id="2.60.40.60:FF:000095">
    <property type="entry name" value="Cadherin 13"/>
    <property type="match status" value="1"/>
</dbReference>
<dbReference type="SUPFAM" id="SSF46689">
    <property type="entry name" value="Homeodomain-like"/>
    <property type="match status" value="1"/>
</dbReference>
<protein>
    <recommendedName>
        <fullName evidence="5">Cadherin-13</fullName>
    </recommendedName>
</protein>
<evidence type="ECO:0000256" key="3">
    <source>
        <dbReference type="ARBA" id="ARBA00006349"/>
    </source>
</evidence>
<evidence type="ECO:0000256" key="12">
    <source>
        <dbReference type="ARBA" id="ARBA00022737"/>
    </source>
</evidence>
<dbReference type="Pfam" id="PF00046">
    <property type="entry name" value="Homeodomain"/>
    <property type="match status" value="1"/>
</dbReference>
<dbReference type="GO" id="GO:0005737">
    <property type="term" value="C:cytoplasm"/>
    <property type="evidence" value="ECO:0007669"/>
    <property type="project" value="UniProtKB-SubCell"/>
</dbReference>
<dbReference type="InterPro" id="IPR009057">
    <property type="entry name" value="Homeodomain-like_sf"/>
</dbReference>
<proteinExistence type="inferred from homology"/>
<name>A0A6B0REE6_9CETA</name>
<dbReference type="CDD" id="cd00086">
    <property type="entry name" value="homeodomain"/>
    <property type="match status" value="1"/>
</dbReference>
<dbReference type="GO" id="GO:0016477">
    <property type="term" value="P:cell migration"/>
    <property type="evidence" value="ECO:0007669"/>
    <property type="project" value="TreeGrafter"/>
</dbReference>
<dbReference type="SMART" id="SM00112">
    <property type="entry name" value="CA"/>
    <property type="match status" value="5"/>
</dbReference>
<dbReference type="GO" id="GO:0007156">
    <property type="term" value="P:homophilic cell adhesion via plasma membrane adhesion molecules"/>
    <property type="evidence" value="ECO:0007669"/>
    <property type="project" value="InterPro"/>
</dbReference>
<keyword evidence="13 19" id="KW-0106">Calcium</keyword>
<keyword evidence="17" id="KW-0449">Lipoprotein</keyword>
<dbReference type="GO" id="GO:0034332">
    <property type="term" value="P:adherens junction organization"/>
    <property type="evidence" value="ECO:0007669"/>
    <property type="project" value="TreeGrafter"/>
</dbReference>
<dbReference type="GO" id="GO:0003714">
    <property type="term" value="F:transcription corepressor activity"/>
    <property type="evidence" value="ECO:0007669"/>
    <property type="project" value="InterPro"/>
</dbReference>
<evidence type="ECO:0000256" key="15">
    <source>
        <dbReference type="ARBA" id="ARBA00023136"/>
    </source>
</evidence>
<dbReference type="FunFam" id="2.60.40.60:FF:000019">
    <property type="entry name" value="Cadherin 2"/>
    <property type="match status" value="1"/>
</dbReference>
<dbReference type="GO" id="GO:0016342">
    <property type="term" value="C:catenin complex"/>
    <property type="evidence" value="ECO:0007669"/>
    <property type="project" value="TreeGrafter"/>
</dbReference>
<keyword evidence="20" id="KW-0539">Nucleus</keyword>
<evidence type="ECO:0000256" key="13">
    <source>
        <dbReference type="ARBA" id="ARBA00022837"/>
    </source>
</evidence>
<dbReference type="InterPro" id="IPR039808">
    <property type="entry name" value="Cadherin"/>
</dbReference>
<dbReference type="InterPro" id="IPR020894">
    <property type="entry name" value="Cadherin_CS"/>
</dbReference>
<keyword evidence="10" id="KW-0479">Metal-binding</keyword>
<dbReference type="GO" id="GO:0005912">
    <property type="term" value="C:adherens junction"/>
    <property type="evidence" value="ECO:0007669"/>
    <property type="project" value="TreeGrafter"/>
</dbReference>
<dbReference type="EMBL" id="VBQZ03000032">
    <property type="protein sequence ID" value="MXQ86324.1"/>
    <property type="molecule type" value="Genomic_DNA"/>
</dbReference>
<feature type="domain" description="Cadherin" evidence="22">
    <location>
        <begin position="472"/>
        <end position="585"/>
    </location>
</feature>
<evidence type="ECO:0000313" key="23">
    <source>
        <dbReference type="EMBL" id="MXQ86324.1"/>
    </source>
</evidence>
<evidence type="ECO:0000256" key="20">
    <source>
        <dbReference type="RuleBase" id="RU000682"/>
    </source>
</evidence>
<dbReference type="GO" id="GO:0044331">
    <property type="term" value="P:cell-cell adhesion mediated by cadherin"/>
    <property type="evidence" value="ECO:0007669"/>
    <property type="project" value="TreeGrafter"/>
</dbReference>
<evidence type="ECO:0000256" key="14">
    <source>
        <dbReference type="ARBA" id="ARBA00022889"/>
    </source>
</evidence>
<dbReference type="Pfam" id="PF06825">
    <property type="entry name" value="HSBP1"/>
    <property type="match status" value="1"/>
</dbReference>
<evidence type="ECO:0000256" key="19">
    <source>
        <dbReference type="PROSITE-ProRule" id="PRU00043"/>
    </source>
</evidence>